<feature type="transmembrane region" description="Helical" evidence="20">
    <location>
        <begin position="769"/>
        <end position="791"/>
    </location>
</feature>
<keyword evidence="13" id="KW-0628">Postsynaptic cell membrane</keyword>
<evidence type="ECO:0000256" key="8">
    <source>
        <dbReference type="ARBA" id="ARBA00023018"/>
    </source>
</evidence>
<evidence type="ECO:0000256" key="17">
    <source>
        <dbReference type="PIRSR" id="PIRSR601508-1"/>
    </source>
</evidence>
<feature type="signal peptide" evidence="21">
    <location>
        <begin position="1"/>
        <end position="21"/>
    </location>
</feature>
<comment type="caution">
    <text evidence="24">The sequence shown here is derived from an EMBL/GenBank/DDBJ whole genome shotgun (WGS) entry which is preliminary data.</text>
</comment>
<evidence type="ECO:0000313" key="24">
    <source>
        <dbReference type="EMBL" id="KAF7260363.1"/>
    </source>
</evidence>
<evidence type="ECO:0000256" key="2">
    <source>
        <dbReference type="ARBA" id="ARBA00022448"/>
    </source>
</evidence>
<gene>
    <name evidence="24" type="ORF">EG68_02159</name>
</gene>
<dbReference type="GO" id="GO:0015276">
    <property type="term" value="F:ligand-gated monoatomic ion channel activity"/>
    <property type="evidence" value="ECO:0007669"/>
    <property type="project" value="InterPro"/>
</dbReference>
<dbReference type="Pfam" id="PF00060">
    <property type="entry name" value="Lig_chan"/>
    <property type="match status" value="1"/>
</dbReference>
<evidence type="ECO:0000256" key="7">
    <source>
        <dbReference type="ARBA" id="ARBA00022989"/>
    </source>
</evidence>
<evidence type="ECO:0000259" key="22">
    <source>
        <dbReference type="SMART" id="SM00079"/>
    </source>
</evidence>
<dbReference type="InterPro" id="IPR019594">
    <property type="entry name" value="Glu/Gly-bd"/>
</dbReference>
<keyword evidence="2" id="KW-0813">Transport</keyword>
<dbReference type="Pfam" id="PF01094">
    <property type="entry name" value="ANF_receptor"/>
    <property type="match status" value="1"/>
</dbReference>
<dbReference type="GO" id="GO:0046872">
    <property type="term" value="F:metal ion binding"/>
    <property type="evidence" value="ECO:0007669"/>
    <property type="project" value="UniProtKB-KW"/>
</dbReference>
<feature type="site" description="Crucial to convey clamshell closure to channel opening" evidence="18">
    <location>
        <position position="798"/>
    </location>
</feature>
<evidence type="ECO:0000256" key="4">
    <source>
        <dbReference type="ARBA" id="ARBA00022692"/>
    </source>
</evidence>
<evidence type="ECO:0000256" key="12">
    <source>
        <dbReference type="ARBA" id="ARBA00023180"/>
    </source>
</evidence>
<feature type="chain" id="PRO_5035789806" description="Glutamate [NMDA] receptor subunit 1" evidence="21">
    <location>
        <begin position="22"/>
        <end position="1027"/>
    </location>
</feature>
<reference evidence="24" key="1">
    <citation type="submission" date="2019-07" db="EMBL/GenBank/DDBJ databases">
        <title>Annotation for the trematode Paragonimus miyazaki's.</title>
        <authorList>
            <person name="Choi Y.-J."/>
        </authorList>
    </citation>
    <scope>NUCLEOTIDE SEQUENCE</scope>
    <source>
        <strain evidence="24">Japan</strain>
    </source>
</reference>
<evidence type="ECO:0000256" key="13">
    <source>
        <dbReference type="ARBA" id="ARBA00023257"/>
    </source>
</evidence>
<keyword evidence="4 20" id="KW-0812">Transmembrane</keyword>
<comment type="subcellular location">
    <subcellularLocation>
        <location evidence="1">Cell membrane</location>
        <topology evidence="1">Multi-pass membrane protein</topology>
    </subcellularLocation>
    <subcellularLocation>
        <location evidence="16">Postsynaptic cell membrane</location>
    </subcellularLocation>
</comment>
<dbReference type="PANTHER" id="PTHR18966">
    <property type="entry name" value="IONOTROPIC GLUTAMATE RECEPTOR"/>
    <property type="match status" value="1"/>
</dbReference>
<evidence type="ECO:0000256" key="16">
    <source>
        <dbReference type="ARBA" id="ARBA00034100"/>
    </source>
</evidence>
<evidence type="ECO:0000313" key="25">
    <source>
        <dbReference type="Proteomes" id="UP000822476"/>
    </source>
</evidence>
<feature type="domain" description="Ionotropic glutamate receptor L-glutamate and glycine-binding" evidence="23">
    <location>
        <begin position="522"/>
        <end position="597"/>
    </location>
</feature>
<sequence>MFLLGSLYFLLCCGIISQIVAIEFTIGALVSNEHVLSNFERMVSAVSDQVNDDVIKFNAKGEILALNALKATEQVCSLFNATEGRMFAVIVSHPPGAVGAPPLSVSFTCSFYFLPTIGVSARQAVFSDKYSHSSFLRTVPPFSREAAIWADLIIAFGWKEVCVIHSDDQDAKTLLSGLERAASRSSSSKPVFRITRQVVINTDEEDAARMKDFVSLLRPIRTEQTRAVLVFLKRSFAEYIFAAARQLGMLDNEWAWIVTEQALQASNIPQGVIGVRLLQASELEHVADAVRVATQGILSMTRNYPDEMYALRTVSACRDDPLQIQSQSGRTGHVYDWSAYAIKLYNHLLQVNFTDGMTGRVEFDERGDRVRPVYEIVNAQLLPDSAGTNVAHPHSSKSVQPTYGFKRPELVTVGRYGVPQPDPLEWCSDIPYPKMLSLDMVNLIWPGNSIVRRHQLVCVKKDTSGICQQTEKKLVAAAPISFRKKTHLKVVTSESVPFVHARPKLAGQRCNESDDPTSPKMEVNCTHTNPDTGEVTQYCCSGFCIDLLRHLANRTGFEVSPTLFTYDLHLVGDGQIGEEIVENETRRWTGIVGEILTGAADLAVGPVSITPERAARVEFSKPFKYLGITILIKRERAKSNLGSFLQPFENTLWVLVALAVHAVAWVLYLLDRFSPFGLVRSSSFSPSHFGTNAALSLSGGPPETGALSGRAKKLQPSDQRCAESVCSSSSSEEGLTLSSAVYFAWGVLLNSGIGEGTPRSFSARVLGMVWAGFAMIIVASYTANLAAFLVLDRPESLISGIDDIRLRNPQKDFTFATVRGSSVDMFFKRQMEYSSMYRVMESLNYPTVEEAVEAVRTGALKAFIWDSARLNYEAATHCDLVTAGEVFGRSGYGLVMKKGNPWLEELSQAVLNFHERGVMEKLDTRWIHGDSEGCGRTESSPATLGLTNMAGVFIMVVAGIVCGIIITMTEIACKQRRKMEERNAAIAMLAIDRWKSKVNQRQSTQTSNCVQNNMVVERPVCKREVFA</sequence>
<accession>A0A8S9Z4N3</accession>
<dbReference type="Proteomes" id="UP000822476">
    <property type="component" value="Unassembled WGS sequence"/>
</dbReference>
<feature type="binding site" evidence="17">
    <location>
        <position position="606"/>
    </location>
    <ligand>
        <name>L-glutamate</name>
        <dbReference type="ChEBI" id="CHEBI:29985"/>
    </ligand>
</feature>
<evidence type="ECO:0000259" key="23">
    <source>
        <dbReference type="SMART" id="SM00918"/>
    </source>
</evidence>
<evidence type="ECO:0000256" key="3">
    <source>
        <dbReference type="ARBA" id="ARBA00022475"/>
    </source>
</evidence>
<feature type="binding site" evidence="17">
    <location>
        <position position="822"/>
    </location>
    <ligand>
        <name>L-glutamate</name>
        <dbReference type="ChEBI" id="CHEBI:29985"/>
    </ligand>
</feature>
<feature type="binding site" evidence="17">
    <location>
        <position position="866"/>
    </location>
    <ligand>
        <name>L-glutamate</name>
        <dbReference type="ChEBI" id="CHEBI:29985"/>
    </ligand>
</feature>
<evidence type="ECO:0000256" key="15">
    <source>
        <dbReference type="ARBA" id="ARBA00023303"/>
    </source>
</evidence>
<evidence type="ECO:0000256" key="9">
    <source>
        <dbReference type="ARBA" id="ARBA00023065"/>
    </source>
</evidence>
<feature type="site" description="Interaction with the cone snail toxin Con-ikot-ikot" evidence="18">
    <location>
        <position position="828"/>
    </location>
</feature>
<dbReference type="InterPro" id="IPR015683">
    <property type="entry name" value="Ionotropic_Glu_rcpt"/>
</dbReference>
<dbReference type="InterPro" id="IPR001508">
    <property type="entry name" value="Iono_Glu_rcpt_met"/>
</dbReference>
<feature type="domain" description="Ionotropic glutamate receptor C-terminal" evidence="22">
    <location>
        <begin position="532"/>
        <end position="929"/>
    </location>
</feature>
<dbReference type="EMBL" id="JTDE01000780">
    <property type="protein sequence ID" value="KAF7260363.1"/>
    <property type="molecule type" value="Genomic_DNA"/>
</dbReference>
<dbReference type="GO" id="GO:0045211">
    <property type="term" value="C:postsynaptic membrane"/>
    <property type="evidence" value="ECO:0007669"/>
    <property type="project" value="UniProtKB-SubCell"/>
</dbReference>
<keyword evidence="19" id="KW-1015">Disulfide bond</keyword>
<keyword evidence="9" id="KW-0406">Ion transport</keyword>
<keyword evidence="6" id="KW-0862">Zinc</keyword>
<feature type="transmembrane region" description="Helical" evidence="20">
    <location>
        <begin position="949"/>
        <end position="973"/>
    </location>
</feature>
<evidence type="ECO:0000256" key="1">
    <source>
        <dbReference type="ARBA" id="ARBA00004651"/>
    </source>
</evidence>
<keyword evidence="25" id="KW-1185">Reference proteome</keyword>
<dbReference type="FunFam" id="3.40.190.10:FF:000010">
    <property type="entry name" value="glutamate receptor ionotropic, NMDA 1 isoform X1"/>
    <property type="match status" value="1"/>
</dbReference>
<keyword evidence="8" id="KW-0770">Synapse</keyword>
<keyword evidence="12" id="KW-0325">Glycoprotein</keyword>
<evidence type="ECO:0000256" key="19">
    <source>
        <dbReference type="PIRSR" id="PIRSR601508-3"/>
    </source>
</evidence>
<dbReference type="SUPFAM" id="SSF53822">
    <property type="entry name" value="Periplasmic binding protein-like I"/>
    <property type="match status" value="1"/>
</dbReference>
<organism evidence="24 25">
    <name type="scientific">Paragonimus skrjabini miyazakii</name>
    <dbReference type="NCBI Taxonomy" id="59628"/>
    <lineage>
        <taxon>Eukaryota</taxon>
        <taxon>Metazoa</taxon>
        <taxon>Spiralia</taxon>
        <taxon>Lophotrochozoa</taxon>
        <taxon>Platyhelminthes</taxon>
        <taxon>Trematoda</taxon>
        <taxon>Digenea</taxon>
        <taxon>Plagiorchiida</taxon>
        <taxon>Troglotremata</taxon>
        <taxon>Troglotrematidae</taxon>
        <taxon>Paragonimus</taxon>
    </lineage>
</organism>
<dbReference type="GO" id="GO:0038023">
    <property type="term" value="F:signaling receptor activity"/>
    <property type="evidence" value="ECO:0007669"/>
    <property type="project" value="InterPro"/>
</dbReference>
<dbReference type="SUPFAM" id="SSF81324">
    <property type="entry name" value="Voltage-gated potassium channels"/>
    <property type="match status" value="1"/>
</dbReference>
<dbReference type="InterPro" id="IPR028082">
    <property type="entry name" value="Peripla_BP_I"/>
</dbReference>
<keyword evidence="3" id="KW-1003">Cell membrane</keyword>
<dbReference type="Gene3D" id="3.40.190.10">
    <property type="entry name" value="Periplasmic binding protein-like II"/>
    <property type="match status" value="2"/>
</dbReference>
<dbReference type="SUPFAM" id="SSF53850">
    <property type="entry name" value="Periplasmic binding protein-like II"/>
    <property type="match status" value="1"/>
</dbReference>
<dbReference type="SMART" id="SM00079">
    <property type="entry name" value="PBPe"/>
    <property type="match status" value="1"/>
</dbReference>
<evidence type="ECO:0000256" key="11">
    <source>
        <dbReference type="ARBA" id="ARBA00023170"/>
    </source>
</evidence>
<feature type="transmembrane region" description="Helical" evidence="20">
    <location>
        <begin position="652"/>
        <end position="670"/>
    </location>
</feature>
<feature type="disulfide bond" evidence="19">
    <location>
        <begin position="878"/>
        <end position="934"/>
    </location>
</feature>
<dbReference type="InterPro" id="IPR001320">
    <property type="entry name" value="Iontro_rcpt_C"/>
</dbReference>
<keyword evidence="10 20" id="KW-0472">Membrane</keyword>
<evidence type="ECO:0000256" key="21">
    <source>
        <dbReference type="SAM" id="SignalP"/>
    </source>
</evidence>
<feature type="binding site" evidence="17">
    <location>
        <position position="608"/>
    </location>
    <ligand>
        <name>L-glutamate</name>
        <dbReference type="ChEBI" id="CHEBI:29985"/>
    </ligand>
</feature>
<proteinExistence type="predicted"/>
<name>A0A8S9Z4N3_9TREM</name>
<dbReference type="PRINTS" id="PR00177">
    <property type="entry name" value="NMDARECEPTOR"/>
</dbReference>
<keyword evidence="5" id="KW-0479">Metal-binding</keyword>
<dbReference type="Gene3D" id="1.10.287.70">
    <property type="match status" value="1"/>
</dbReference>
<dbReference type="FunFam" id="3.40.190.10:FF:000009">
    <property type="entry name" value="Putative glutamate receptor ionotropic NMDA 2B"/>
    <property type="match status" value="1"/>
</dbReference>
<evidence type="ECO:0000256" key="14">
    <source>
        <dbReference type="ARBA" id="ARBA00023286"/>
    </source>
</evidence>
<evidence type="ECO:0000256" key="20">
    <source>
        <dbReference type="SAM" id="Phobius"/>
    </source>
</evidence>
<evidence type="ECO:0000256" key="18">
    <source>
        <dbReference type="PIRSR" id="PIRSR601508-2"/>
    </source>
</evidence>
<dbReference type="SMART" id="SM00918">
    <property type="entry name" value="Lig_chan-Glu_bd"/>
    <property type="match status" value="1"/>
</dbReference>
<dbReference type="Gene3D" id="3.40.50.2300">
    <property type="match status" value="2"/>
</dbReference>
<dbReference type="OrthoDB" id="5984008at2759"/>
<keyword evidence="15" id="KW-0407">Ion channel</keyword>
<keyword evidence="7 20" id="KW-1133">Transmembrane helix</keyword>
<evidence type="ECO:0000256" key="6">
    <source>
        <dbReference type="ARBA" id="ARBA00022833"/>
    </source>
</evidence>
<evidence type="ECO:0000256" key="5">
    <source>
        <dbReference type="ARBA" id="ARBA00022723"/>
    </source>
</evidence>
<keyword evidence="11" id="KW-0675">Receptor</keyword>
<evidence type="ECO:0008006" key="26">
    <source>
        <dbReference type="Google" id="ProtNLM"/>
    </source>
</evidence>
<dbReference type="AlphaFoldDB" id="A0A8S9Z4N3"/>
<dbReference type="InterPro" id="IPR001828">
    <property type="entry name" value="ANF_lig-bd_rcpt"/>
</dbReference>
<feature type="binding site" evidence="17">
    <location>
        <position position="613"/>
    </location>
    <ligand>
        <name>L-glutamate</name>
        <dbReference type="ChEBI" id="CHEBI:29985"/>
    </ligand>
</feature>
<keyword evidence="14" id="KW-1071">Ligand-gated ion channel</keyword>
<protein>
    <recommendedName>
        <fullName evidence="26">Glutamate [NMDA] receptor subunit 1</fullName>
    </recommendedName>
</protein>
<keyword evidence="21" id="KW-0732">Signal</keyword>
<evidence type="ECO:0000256" key="10">
    <source>
        <dbReference type="ARBA" id="ARBA00023136"/>
    </source>
</evidence>
<dbReference type="Pfam" id="PF10613">
    <property type="entry name" value="Lig_chan-Glu_bd"/>
    <property type="match status" value="1"/>
</dbReference>